<feature type="compositionally biased region" description="Low complexity" evidence="1">
    <location>
        <begin position="602"/>
        <end position="616"/>
    </location>
</feature>
<protein>
    <submittedName>
        <fullName evidence="4">Uncharacterized protein</fullName>
    </submittedName>
</protein>
<name>G4TWC0_SERID</name>
<feature type="region of interest" description="Disordered" evidence="1">
    <location>
        <begin position="391"/>
        <end position="412"/>
    </location>
</feature>
<dbReference type="eggNOG" id="ENOG502RCJX">
    <property type="taxonomic scope" value="Eukaryota"/>
</dbReference>
<evidence type="ECO:0000313" key="5">
    <source>
        <dbReference type="Proteomes" id="UP000007148"/>
    </source>
</evidence>
<dbReference type="Proteomes" id="UP000007148">
    <property type="component" value="Unassembled WGS sequence"/>
</dbReference>
<gene>
    <name evidence="4" type="ORF">PIIN_09604</name>
</gene>
<evidence type="ECO:0000256" key="2">
    <source>
        <dbReference type="SAM" id="Phobius"/>
    </source>
</evidence>
<accession>G4TWC0</accession>
<feature type="compositionally biased region" description="Polar residues" evidence="1">
    <location>
        <begin position="460"/>
        <end position="480"/>
    </location>
</feature>
<dbReference type="HOGENOM" id="CLU_415704_0_0_1"/>
<feature type="compositionally biased region" description="Low complexity" evidence="1">
    <location>
        <begin position="529"/>
        <end position="543"/>
    </location>
</feature>
<dbReference type="OrthoDB" id="3267813at2759"/>
<dbReference type="InParanoid" id="G4TWC0"/>
<proteinExistence type="predicted"/>
<keyword evidence="3" id="KW-0732">Signal</keyword>
<feature type="region of interest" description="Disordered" evidence="1">
    <location>
        <begin position="430"/>
        <end position="637"/>
    </location>
</feature>
<dbReference type="STRING" id="1109443.G4TWC0"/>
<evidence type="ECO:0000256" key="1">
    <source>
        <dbReference type="SAM" id="MobiDB-lite"/>
    </source>
</evidence>
<keyword evidence="5" id="KW-1185">Reference proteome</keyword>
<evidence type="ECO:0000313" key="4">
    <source>
        <dbReference type="EMBL" id="CCA75613.1"/>
    </source>
</evidence>
<feature type="transmembrane region" description="Helical" evidence="2">
    <location>
        <begin position="336"/>
        <end position="360"/>
    </location>
</feature>
<feature type="chain" id="PRO_5003468967" evidence="3">
    <location>
        <begin position="26"/>
        <end position="703"/>
    </location>
</feature>
<feature type="compositionally biased region" description="Low complexity" evidence="1">
    <location>
        <begin position="247"/>
        <end position="268"/>
    </location>
</feature>
<dbReference type="AlphaFoldDB" id="G4TWC0"/>
<reference evidence="4 5" key="1">
    <citation type="journal article" date="2011" name="PLoS Pathog.">
        <title>Endophytic Life Strategies Decoded by Genome and Transcriptome Analyses of the Mutualistic Root Symbiont Piriformospora indica.</title>
        <authorList>
            <person name="Zuccaro A."/>
            <person name="Lahrmann U."/>
            <person name="Guldener U."/>
            <person name="Langen G."/>
            <person name="Pfiffi S."/>
            <person name="Biedenkopf D."/>
            <person name="Wong P."/>
            <person name="Samans B."/>
            <person name="Grimm C."/>
            <person name="Basiewicz M."/>
            <person name="Murat C."/>
            <person name="Martin F."/>
            <person name="Kogel K.H."/>
        </authorList>
    </citation>
    <scope>NUCLEOTIDE SEQUENCE [LARGE SCALE GENOMIC DNA]</scope>
    <source>
        <strain evidence="4 5">DSM 11827</strain>
    </source>
</reference>
<sequence>MASLTSTSIRYPMFCLLLLLAYANAFTFRFSSPPAQCARMRAIWQGGSPPYTLLMVPVDFMPQGTETRVIFERTVTTGNQLEFTFPFPARTRFAAIMSDSTGFGTGGTSPLLTVQSSNSSSCLSTTPSAPEFYFFLSSPTLTQCSPVHISWDTPSAPPVTVYGIIPRGQSFDLNAASRANGGRGFDWTVNVRSGTQFFFVVGDKNGSGKGGSSDVTTIRGGSSGCIDASSPSQTADSGVGGTEPLPSSGTTGSGPDSSGSGSSSSTTGNGNGSGSGSGSTDGGGNTDGASGSTNGGNPGQGGTNTAGSGGGTVYGPLDPTSPAQAANENDHRQSKLGLILGLVLGLSGLGLVVGFCLLAYKRHKRQVERRDNQRARLLATSDVSEVHLPASSNFRDMPHTRPTARWPGTSLENLGSTFRTTPFVWPLTGSASGRASPDPRVVSPYLPLDHTRGQVDGISTPDNVAVGSTTARPQLENRSTSSGILRRLRSARSGLGFPFGGNSRNTSNSGYKSLADENSTPSSNMRNATTGPSSGSLSLSTPSPFVPPPIGHLPHDSNDSSGSSAMRSRIEHKSPLPPSYRQHVSNTSHGSHGSRFSASGHPLPNQNQQPQLPSSQAHQDTAAYPSDGNPFNDGLAVPISIAPGRLESTPLGPRPLAGAREDSFSGLSASLLRRPDMARLDTGGSIWEVPPTYNSLARQRGLE</sequence>
<organism evidence="4 5">
    <name type="scientific">Serendipita indica (strain DSM 11827)</name>
    <name type="common">Root endophyte fungus</name>
    <name type="synonym">Piriformospora indica</name>
    <dbReference type="NCBI Taxonomy" id="1109443"/>
    <lineage>
        <taxon>Eukaryota</taxon>
        <taxon>Fungi</taxon>
        <taxon>Dikarya</taxon>
        <taxon>Basidiomycota</taxon>
        <taxon>Agaricomycotina</taxon>
        <taxon>Agaricomycetes</taxon>
        <taxon>Sebacinales</taxon>
        <taxon>Serendipitaceae</taxon>
        <taxon>Serendipita</taxon>
    </lineage>
</organism>
<feature type="compositionally biased region" description="Low complexity" evidence="1">
    <location>
        <begin position="481"/>
        <end position="496"/>
    </location>
</feature>
<feature type="compositionally biased region" description="Gly residues" evidence="1">
    <location>
        <begin position="293"/>
        <end position="313"/>
    </location>
</feature>
<feature type="compositionally biased region" description="Polar residues" evidence="1">
    <location>
        <begin position="582"/>
        <end position="597"/>
    </location>
</feature>
<feature type="region of interest" description="Disordered" evidence="1">
    <location>
        <begin position="201"/>
        <end position="329"/>
    </location>
</feature>
<keyword evidence="2" id="KW-0472">Membrane</keyword>
<evidence type="ECO:0000256" key="3">
    <source>
        <dbReference type="SAM" id="SignalP"/>
    </source>
</evidence>
<comment type="caution">
    <text evidence="4">The sequence shown here is derived from an EMBL/GenBank/DDBJ whole genome shotgun (WGS) entry which is preliminary data.</text>
</comment>
<keyword evidence="2" id="KW-0812">Transmembrane</keyword>
<feature type="signal peptide" evidence="3">
    <location>
        <begin position="1"/>
        <end position="25"/>
    </location>
</feature>
<feature type="compositionally biased region" description="Polar residues" evidence="1">
    <location>
        <begin position="502"/>
        <end position="528"/>
    </location>
</feature>
<feature type="compositionally biased region" description="Gly residues" evidence="1">
    <location>
        <begin position="269"/>
        <end position="286"/>
    </location>
</feature>
<keyword evidence="2" id="KW-1133">Transmembrane helix</keyword>
<dbReference type="EMBL" id="CAFZ01000482">
    <property type="protein sequence ID" value="CCA75613.1"/>
    <property type="molecule type" value="Genomic_DNA"/>
</dbReference>